<dbReference type="EMBL" id="QNRK01000002">
    <property type="protein sequence ID" value="RBP17703.1"/>
    <property type="molecule type" value="Genomic_DNA"/>
</dbReference>
<protein>
    <submittedName>
        <fullName evidence="1">Uncharacterized protein</fullName>
    </submittedName>
</protein>
<evidence type="ECO:0000313" key="1">
    <source>
        <dbReference type="EMBL" id="RBP17703.1"/>
    </source>
</evidence>
<reference evidence="1 2" key="1">
    <citation type="submission" date="2018-06" db="EMBL/GenBank/DDBJ databases">
        <title>Genomic Encyclopedia of Type Strains, Phase IV (KMG-IV): sequencing the most valuable type-strain genomes for metagenomic binning, comparative biology and taxonomic classification.</title>
        <authorList>
            <person name="Goeker M."/>
        </authorList>
    </citation>
    <scope>NUCLEOTIDE SEQUENCE [LARGE SCALE GENOMIC DNA]</scope>
    <source>
        <strain evidence="1 2">DSM 24875</strain>
    </source>
</reference>
<dbReference type="Proteomes" id="UP000253529">
    <property type="component" value="Unassembled WGS sequence"/>
</dbReference>
<sequence>MNEPALREQVAKALVNKGVRLGQLQLSEEAIAVCDAVVSRYADAGEPALREPVAKALLCKAIVLWSSDRRGAARQLLETLVVRFQEDQERSIVEIVSAARAGLEELFGESEESARNDRA</sequence>
<evidence type="ECO:0000313" key="2">
    <source>
        <dbReference type="Proteomes" id="UP000253529"/>
    </source>
</evidence>
<dbReference type="SUPFAM" id="SSF48452">
    <property type="entry name" value="TPR-like"/>
    <property type="match status" value="1"/>
</dbReference>
<gene>
    <name evidence="1" type="ORF">DFR50_102195</name>
</gene>
<dbReference type="AlphaFoldDB" id="A0A366FSP8"/>
<proteinExistence type="predicted"/>
<comment type="caution">
    <text evidence="1">The sequence shown here is derived from an EMBL/GenBank/DDBJ whole genome shotgun (WGS) entry which is preliminary data.</text>
</comment>
<name>A0A366FSP8_9HYPH</name>
<dbReference type="InterPro" id="IPR011990">
    <property type="entry name" value="TPR-like_helical_dom_sf"/>
</dbReference>
<accession>A0A366FSP8</accession>
<organism evidence="1 2">
    <name type="scientific">Roseiarcus fermentans</name>
    <dbReference type="NCBI Taxonomy" id="1473586"/>
    <lineage>
        <taxon>Bacteria</taxon>
        <taxon>Pseudomonadati</taxon>
        <taxon>Pseudomonadota</taxon>
        <taxon>Alphaproteobacteria</taxon>
        <taxon>Hyphomicrobiales</taxon>
        <taxon>Roseiarcaceae</taxon>
        <taxon>Roseiarcus</taxon>
    </lineage>
</organism>
<keyword evidence="2" id="KW-1185">Reference proteome</keyword>